<gene>
    <name evidence="2" type="ORF">NVS88_16360</name>
</gene>
<dbReference type="AlphaFoldDB" id="A0A9X4RF00"/>
<dbReference type="InterPro" id="IPR009839">
    <property type="entry name" value="SseB_N"/>
</dbReference>
<protein>
    <recommendedName>
        <fullName evidence="1">SseB protein N-terminal domain-containing protein</fullName>
    </recommendedName>
</protein>
<comment type="caution">
    <text evidence="2">The sequence shown here is derived from an EMBL/GenBank/DDBJ whole genome shotgun (WGS) entry which is preliminary data.</text>
</comment>
<name>A0A9X4RF00_9ACTN</name>
<dbReference type="InterPro" id="IPR049975">
    <property type="entry name" value="SAV_915-like_dom"/>
</dbReference>
<dbReference type="Pfam" id="PF07179">
    <property type="entry name" value="SseB"/>
    <property type="match status" value="1"/>
</dbReference>
<dbReference type="NCBIfam" id="NF042914">
    <property type="entry name" value="SAV915_dom"/>
    <property type="match status" value="1"/>
</dbReference>
<accession>A0A9X4RF00</accession>
<evidence type="ECO:0000313" key="3">
    <source>
        <dbReference type="Proteomes" id="UP001152755"/>
    </source>
</evidence>
<sequence>MIPVGSAGSDAAVFVPAEPIGEGDAQARVQMRTLSDGRLALLAYTSLPLLVAGCGSDQGWMGIPQAWVESLRVQVGAEGIAYDVALPPQSRVNREGLA</sequence>
<dbReference type="EMBL" id="JANRHA010000011">
    <property type="protein sequence ID" value="MDG3016133.1"/>
    <property type="molecule type" value="Genomic_DNA"/>
</dbReference>
<keyword evidence="3" id="KW-1185">Reference proteome</keyword>
<feature type="domain" description="SseB protein N-terminal" evidence="1">
    <location>
        <begin position="10"/>
        <end position="97"/>
    </location>
</feature>
<dbReference type="Proteomes" id="UP001152755">
    <property type="component" value="Unassembled WGS sequence"/>
</dbReference>
<reference evidence="2" key="1">
    <citation type="submission" date="2022-08" db="EMBL/GenBank/DDBJ databases">
        <title>Genome analysis of Corynebacteriales strain.</title>
        <authorList>
            <person name="Lee S.D."/>
        </authorList>
    </citation>
    <scope>NUCLEOTIDE SEQUENCE</scope>
    <source>
        <strain evidence="2">D3-21</strain>
    </source>
</reference>
<proteinExistence type="predicted"/>
<dbReference type="RefSeq" id="WP_277830155.1">
    <property type="nucleotide sequence ID" value="NZ_JAAIVF010000001.1"/>
</dbReference>
<organism evidence="2 3">
    <name type="scientific">Speluncibacter jeojiensis</name>
    <dbReference type="NCBI Taxonomy" id="2710754"/>
    <lineage>
        <taxon>Bacteria</taxon>
        <taxon>Bacillati</taxon>
        <taxon>Actinomycetota</taxon>
        <taxon>Actinomycetes</taxon>
        <taxon>Mycobacteriales</taxon>
        <taxon>Speluncibacteraceae</taxon>
        <taxon>Speluncibacter</taxon>
    </lineage>
</organism>
<evidence type="ECO:0000259" key="1">
    <source>
        <dbReference type="Pfam" id="PF07179"/>
    </source>
</evidence>
<evidence type="ECO:0000313" key="2">
    <source>
        <dbReference type="EMBL" id="MDG3016133.1"/>
    </source>
</evidence>